<feature type="chain" id="PRO_5045955876" evidence="1">
    <location>
        <begin position="22"/>
        <end position="347"/>
    </location>
</feature>
<gene>
    <name evidence="2" type="ORF">I6E12_03330</name>
</gene>
<evidence type="ECO:0000256" key="1">
    <source>
        <dbReference type="SAM" id="SignalP"/>
    </source>
</evidence>
<dbReference type="Gene3D" id="3.40.390.70">
    <property type="match status" value="1"/>
</dbReference>
<sequence>MKHITMSLVALLMSVAFVSCDNDDPNSESIFKTETKNETEFDKWLNTNFVEPYNIKLYYLYNDKLTDNYYNVVPATITNSKAMAKMIKHVWLDAYVEACGEDFLKANAFRVFQFIGSPEFDSQSSIVLGTAEGGIQVTLFRLNELDLNNIYVNQNEPFRAHAKLPLDLNYWYFHTMHHEFCHILTQKKYYSTDFQTISAGKYHSTDWINVDDEDAVKEGFVTGYASGEYNEDFAEVYANYVTSSDESWKARLDKGIEYTVTGLNTKGETIQVAFWGLPTNAQLVGAGFASVKGAKITSREGADIINAKLEIVRSYLQDSWGIDLEKVRAIVLRRSAEVMNMDLTTLN</sequence>
<dbReference type="InterPro" id="IPR030890">
    <property type="entry name" value="LP_HExxH_w_TonB"/>
</dbReference>
<reference evidence="2 3" key="1">
    <citation type="submission" date="2020-12" db="EMBL/GenBank/DDBJ databases">
        <title>Whole genome sequences of gut porcine anaerobes.</title>
        <authorList>
            <person name="Kubasova T."/>
            <person name="Jahodarova E."/>
            <person name="Rychlik I."/>
        </authorList>
    </citation>
    <scope>NUCLEOTIDE SEQUENCE [LARGE SCALE GENOMIC DNA]</scope>
    <source>
        <strain evidence="2 3">An925</strain>
    </source>
</reference>
<protein>
    <submittedName>
        <fullName evidence="2">Zinc-binding metallopeptidase</fullName>
    </submittedName>
</protein>
<keyword evidence="1" id="KW-0732">Signal</keyword>
<keyword evidence="3" id="KW-1185">Reference proteome</keyword>
<dbReference type="Pfam" id="PF15890">
    <property type="entry name" value="Peptidase_Mx1"/>
    <property type="match status" value="1"/>
</dbReference>
<name>A0ABS9CEK3_9BACT</name>
<dbReference type="Proteomes" id="UP001200470">
    <property type="component" value="Unassembled WGS sequence"/>
</dbReference>
<feature type="signal peptide" evidence="1">
    <location>
        <begin position="1"/>
        <end position="21"/>
    </location>
</feature>
<dbReference type="EMBL" id="JADYTN010000005">
    <property type="protein sequence ID" value="MCF2563144.1"/>
    <property type="molecule type" value="Genomic_DNA"/>
</dbReference>
<organism evidence="2 3">
    <name type="scientific">Xylanibacter brevis</name>
    <dbReference type="NCBI Taxonomy" id="83231"/>
    <lineage>
        <taxon>Bacteria</taxon>
        <taxon>Pseudomonadati</taxon>
        <taxon>Bacteroidota</taxon>
        <taxon>Bacteroidia</taxon>
        <taxon>Bacteroidales</taxon>
        <taxon>Prevotellaceae</taxon>
        <taxon>Xylanibacter</taxon>
    </lineage>
</organism>
<dbReference type="RefSeq" id="WP_420794327.1">
    <property type="nucleotide sequence ID" value="NZ_JADYTN010000005.1"/>
</dbReference>
<evidence type="ECO:0000313" key="3">
    <source>
        <dbReference type="Proteomes" id="UP001200470"/>
    </source>
</evidence>
<dbReference type="PROSITE" id="PS51257">
    <property type="entry name" value="PROKAR_LIPOPROTEIN"/>
    <property type="match status" value="1"/>
</dbReference>
<dbReference type="NCBIfam" id="TIGR04549">
    <property type="entry name" value="LP_HExxH_w_tonB"/>
    <property type="match status" value="1"/>
</dbReference>
<comment type="caution">
    <text evidence="2">The sequence shown here is derived from an EMBL/GenBank/DDBJ whole genome shotgun (WGS) entry which is preliminary data.</text>
</comment>
<accession>A0ABS9CEK3</accession>
<proteinExistence type="predicted"/>
<evidence type="ECO:0000313" key="2">
    <source>
        <dbReference type="EMBL" id="MCF2563144.1"/>
    </source>
</evidence>